<evidence type="ECO:0000256" key="2">
    <source>
        <dbReference type="ARBA" id="ARBA00023125"/>
    </source>
</evidence>
<keyword evidence="2" id="KW-0238">DNA-binding</keyword>
<evidence type="ECO:0000313" key="5">
    <source>
        <dbReference type="EMBL" id="MEU8133472.1"/>
    </source>
</evidence>
<dbReference type="InterPro" id="IPR036388">
    <property type="entry name" value="WH-like_DNA-bd_sf"/>
</dbReference>
<dbReference type="Pfam" id="PF07729">
    <property type="entry name" value="FCD"/>
    <property type="match status" value="1"/>
</dbReference>
<organism evidence="5 6">
    <name type="scientific">Streptodolium elevatio</name>
    <dbReference type="NCBI Taxonomy" id="3157996"/>
    <lineage>
        <taxon>Bacteria</taxon>
        <taxon>Bacillati</taxon>
        <taxon>Actinomycetota</taxon>
        <taxon>Actinomycetes</taxon>
        <taxon>Kitasatosporales</taxon>
        <taxon>Streptomycetaceae</taxon>
        <taxon>Streptodolium</taxon>
    </lineage>
</organism>
<evidence type="ECO:0000256" key="3">
    <source>
        <dbReference type="ARBA" id="ARBA00023163"/>
    </source>
</evidence>
<accession>A0ABV3DCI3</accession>
<evidence type="ECO:0000259" key="4">
    <source>
        <dbReference type="PROSITE" id="PS50949"/>
    </source>
</evidence>
<protein>
    <submittedName>
        <fullName evidence="5">FCD domain-containing protein</fullName>
    </submittedName>
</protein>
<comment type="caution">
    <text evidence="5">The sequence shown here is derived from an EMBL/GenBank/DDBJ whole genome shotgun (WGS) entry which is preliminary data.</text>
</comment>
<dbReference type="PANTHER" id="PTHR43537:SF5">
    <property type="entry name" value="UXU OPERON TRANSCRIPTIONAL REGULATOR"/>
    <property type="match status" value="1"/>
</dbReference>
<gene>
    <name evidence="5" type="ORF">AB0C36_08190</name>
</gene>
<dbReference type="EMBL" id="JBEZFP010000014">
    <property type="protein sequence ID" value="MEU8133472.1"/>
    <property type="molecule type" value="Genomic_DNA"/>
</dbReference>
<name>A0ABV3DCI3_9ACTN</name>
<dbReference type="InterPro" id="IPR011711">
    <property type="entry name" value="GntR_C"/>
</dbReference>
<dbReference type="InterPro" id="IPR000524">
    <property type="entry name" value="Tscrpt_reg_HTH_GntR"/>
</dbReference>
<dbReference type="PROSITE" id="PS50949">
    <property type="entry name" value="HTH_GNTR"/>
    <property type="match status" value="1"/>
</dbReference>
<feature type="domain" description="HTH gntR-type" evidence="4">
    <location>
        <begin position="18"/>
        <end position="88"/>
    </location>
</feature>
<dbReference type="SMART" id="SM00345">
    <property type="entry name" value="HTH_GNTR"/>
    <property type="match status" value="1"/>
</dbReference>
<proteinExistence type="predicted"/>
<keyword evidence="1" id="KW-0805">Transcription regulation</keyword>
<dbReference type="RefSeq" id="WP_358351008.1">
    <property type="nucleotide sequence ID" value="NZ_JBEZFP010000014.1"/>
</dbReference>
<reference evidence="5 6" key="1">
    <citation type="submission" date="2024-06" db="EMBL/GenBank/DDBJ databases">
        <title>The Natural Products Discovery Center: Release of the First 8490 Sequenced Strains for Exploring Actinobacteria Biosynthetic Diversity.</title>
        <authorList>
            <person name="Kalkreuter E."/>
            <person name="Kautsar S.A."/>
            <person name="Yang D."/>
            <person name="Bader C.D."/>
            <person name="Teijaro C.N."/>
            <person name="Fluegel L."/>
            <person name="Davis C.M."/>
            <person name="Simpson J.R."/>
            <person name="Lauterbach L."/>
            <person name="Steele A.D."/>
            <person name="Gui C."/>
            <person name="Meng S."/>
            <person name="Li G."/>
            <person name="Viehrig K."/>
            <person name="Ye F."/>
            <person name="Su P."/>
            <person name="Kiefer A.F."/>
            <person name="Nichols A."/>
            <person name="Cepeda A.J."/>
            <person name="Yan W."/>
            <person name="Fan B."/>
            <person name="Jiang Y."/>
            <person name="Adhikari A."/>
            <person name="Zheng C.-J."/>
            <person name="Schuster L."/>
            <person name="Cowan T.M."/>
            <person name="Smanski M.J."/>
            <person name="Chevrette M.G."/>
            <person name="De Carvalho L.P.S."/>
            <person name="Shen B."/>
        </authorList>
    </citation>
    <scope>NUCLEOTIDE SEQUENCE [LARGE SCALE GENOMIC DNA]</scope>
    <source>
        <strain evidence="5 6">NPDC048946</strain>
    </source>
</reference>
<dbReference type="InterPro" id="IPR036390">
    <property type="entry name" value="WH_DNA-bd_sf"/>
</dbReference>
<dbReference type="SUPFAM" id="SSF46785">
    <property type="entry name" value="Winged helix' DNA-binding domain"/>
    <property type="match status" value="1"/>
</dbReference>
<evidence type="ECO:0000256" key="1">
    <source>
        <dbReference type="ARBA" id="ARBA00023015"/>
    </source>
</evidence>
<evidence type="ECO:0000313" key="6">
    <source>
        <dbReference type="Proteomes" id="UP001551482"/>
    </source>
</evidence>
<dbReference type="PANTHER" id="PTHR43537">
    <property type="entry name" value="TRANSCRIPTIONAL REGULATOR, GNTR FAMILY"/>
    <property type="match status" value="1"/>
</dbReference>
<sequence>MTSAARATRHTPEGGSPQRLAETVAAMIEKDILEAGWRTGSVLGSERDLIERYGVSRAVFREAVRLVEHHQMARMRRGPGGGLVVTEPDPGIVRDAARVYLRHAAVNRRQMFEARMALELAGVTAAAEKLTEAGIARLTESLDTERELIERGVTLGHARNLHSVIAELAGNPAITLFVEVLTQLDQDMVQQTWASGGQPDEEQHDSAVRSHEAHRAIVEAIVAGDAPLAQHRMRRHLQAIAALLPDASAE</sequence>
<dbReference type="Pfam" id="PF00392">
    <property type="entry name" value="GntR"/>
    <property type="match status" value="1"/>
</dbReference>
<dbReference type="SMART" id="SM00895">
    <property type="entry name" value="FCD"/>
    <property type="match status" value="1"/>
</dbReference>
<keyword evidence="6" id="KW-1185">Reference proteome</keyword>
<keyword evidence="3" id="KW-0804">Transcription</keyword>
<dbReference type="Gene3D" id="1.20.120.530">
    <property type="entry name" value="GntR ligand-binding domain-like"/>
    <property type="match status" value="1"/>
</dbReference>
<dbReference type="SUPFAM" id="SSF48008">
    <property type="entry name" value="GntR ligand-binding domain-like"/>
    <property type="match status" value="1"/>
</dbReference>
<dbReference type="InterPro" id="IPR008920">
    <property type="entry name" value="TF_FadR/GntR_C"/>
</dbReference>
<dbReference type="Gene3D" id="1.10.10.10">
    <property type="entry name" value="Winged helix-like DNA-binding domain superfamily/Winged helix DNA-binding domain"/>
    <property type="match status" value="1"/>
</dbReference>
<dbReference type="Proteomes" id="UP001551482">
    <property type="component" value="Unassembled WGS sequence"/>
</dbReference>